<evidence type="ECO:0000313" key="6">
    <source>
        <dbReference type="Proteomes" id="UP000188268"/>
    </source>
</evidence>
<evidence type="ECO:0008006" key="7">
    <source>
        <dbReference type="Google" id="ProtNLM"/>
    </source>
</evidence>
<keyword evidence="1 3" id="KW-0853">WD repeat</keyword>
<gene>
    <name evidence="5" type="ORF">CCACVL1_15694</name>
</gene>
<dbReference type="Gene3D" id="2.130.10.10">
    <property type="entry name" value="YVTN repeat-like/Quinoprotein amine dehydrogenase"/>
    <property type="match status" value="2"/>
</dbReference>
<evidence type="ECO:0000256" key="2">
    <source>
        <dbReference type="ARBA" id="ARBA00022737"/>
    </source>
</evidence>
<proteinExistence type="predicted"/>
<feature type="compositionally biased region" description="Polar residues" evidence="4">
    <location>
        <begin position="261"/>
        <end position="273"/>
    </location>
</feature>
<dbReference type="OMA" id="CHFSSNG"/>
<feature type="repeat" description="WD" evidence="3">
    <location>
        <begin position="413"/>
        <end position="445"/>
    </location>
</feature>
<feature type="region of interest" description="Disordered" evidence="4">
    <location>
        <begin position="150"/>
        <end position="169"/>
    </location>
</feature>
<comment type="caution">
    <text evidence="5">The sequence shown here is derived from an EMBL/GenBank/DDBJ whole genome shotgun (WGS) entry which is preliminary data.</text>
</comment>
<keyword evidence="2" id="KW-0677">Repeat</keyword>
<feature type="repeat" description="WD" evidence="3">
    <location>
        <begin position="621"/>
        <end position="653"/>
    </location>
</feature>
<dbReference type="Gramene" id="OMO76388">
    <property type="protein sequence ID" value="OMO76388"/>
    <property type="gene ID" value="CCACVL1_15694"/>
</dbReference>
<dbReference type="InterPro" id="IPR001680">
    <property type="entry name" value="WD40_rpt"/>
</dbReference>
<dbReference type="OrthoDB" id="47802at2759"/>
<dbReference type="InterPro" id="IPR036322">
    <property type="entry name" value="WD40_repeat_dom_sf"/>
</dbReference>
<dbReference type="InterPro" id="IPR044716">
    <property type="entry name" value="LEUNIG-like"/>
</dbReference>
<dbReference type="InterPro" id="IPR019775">
    <property type="entry name" value="WD40_repeat_CS"/>
</dbReference>
<dbReference type="Proteomes" id="UP000188268">
    <property type="component" value="Unassembled WGS sequence"/>
</dbReference>
<sequence>MAESDGWDAEKMLDLYLHDYLLKKNMHATATLFRKEAGLSNPPPVVIESPEGFLQEWWSIFYDQYSSKQKKYQEYYEAQVSVQAEKLMEDQSQNYGPILPRSMMDQQRLGQIPISRDLDSSLRLLETNQLLIPKSIAASSSLMQKDTNLPSNQVKREHSQGISLGRTIPMNPSTPYGAQKGTLPVTTPHSAGLNELFDSAQFNGWPLDLVPNYELQFQLSNFQPEISAQGLSHMTRNLMPSFPGSSSEFNYRDPILPKNEISGNKKQMMIQTKQTEEHKNRQSMLQSQQSGRKKKKISNSNPNSNLRVPDKKLDCTKAENKPVDDTVESFLSHADDNVDNSSIPFRNLRRRSNSTNKNEHKGFTFGEAGCLHPSKSKVLCCHFSSNGKFLASAGHEKKVLIWNMETLDFVRSSECHSHLITDVRFRPSSTIFATSSFDKTVQIWDSAEPSKSLFKLVGHVEQVLSLDFHPRQVNLLCSCDGNNEMRLWNINLRSCLRVSKGATKQVRFQPQQGKLIATASANVVSVVDVETDKPQFSLKGHNEEVLSICWDPSGKYIGSISEDSARLWSVSSGECLRELRATGNKFQSCTFHPGYSQLLVIGGYQSLELWNPSESNKTWTVEAHKGLISSLSNSLETEMVASTSHDQCVKIWK</sequence>
<dbReference type="PROSITE" id="PS50082">
    <property type="entry name" value="WD_REPEATS_2"/>
    <property type="match status" value="5"/>
</dbReference>
<evidence type="ECO:0000256" key="4">
    <source>
        <dbReference type="SAM" id="MobiDB-lite"/>
    </source>
</evidence>
<name>A0A1R3I1C9_COCAP</name>
<dbReference type="AlphaFoldDB" id="A0A1R3I1C9"/>
<feature type="region of interest" description="Disordered" evidence="4">
    <location>
        <begin position="256"/>
        <end position="314"/>
    </location>
</feature>
<dbReference type="InterPro" id="IPR006594">
    <property type="entry name" value="LisH"/>
</dbReference>
<evidence type="ECO:0000256" key="1">
    <source>
        <dbReference type="ARBA" id="ARBA00022574"/>
    </source>
</evidence>
<feature type="repeat" description="WD" evidence="3">
    <location>
        <begin position="371"/>
        <end position="412"/>
    </location>
</feature>
<feature type="repeat" description="WD" evidence="3">
    <location>
        <begin position="456"/>
        <end position="498"/>
    </location>
</feature>
<dbReference type="PANTHER" id="PTHR44376:SF8">
    <property type="entry name" value="TRANSCRIPTIONAL COREPRESSOR LEUNIG-LIKE"/>
    <property type="match status" value="1"/>
</dbReference>
<dbReference type="SUPFAM" id="SSF50978">
    <property type="entry name" value="WD40 repeat-like"/>
    <property type="match status" value="1"/>
</dbReference>
<evidence type="ECO:0000256" key="3">
    <source>
        <dbReference type="PROSITE-ProRule" id="PRU00221"/>
    </source>
</evidence>
<accession>A0A1R3I1C9</accession>
<dbReference type="SMART" id="SM00320">
    <property type="entry name" value="WD40"/>
    <property type="match status" value="7"/>
</dbReference>
<dbReference type="EMBL" id="AWWV01010884">
    <property type="protein sequence ID" value="OMO76388.1"/>
    <property type="molecule type" value="Genomic_DNA"/>
</dbReference>
<dbReference type="SMART" id="SM00667">
    <property type="entry name" value="LisH"/>
    <property type="match status" value="1"/>
</dbReference>
<feature type="repeat" description="WD" evidence="3">
    <location>
        <begin position="538"/>
        <end position="578"/>
    </location>
</feature>
<dbReference type="PROSITE" id="PS50896">
    <property type="entry name" value="LISH"/>
    <property type="match status" value="1"/>
</dbReference>
<dbReference type="GO" id="GO:0003714">
    <property type="term" value="F:transcription corepressor activity"/>
    <property type="evidence" value="ECO:0007669"/>
    <property type="project" value="InterPro"/>
</dbReference>
<dbReference type="STRING" id="210143.A0A1R3I1C9"/>
<reference evidence="5 6" key="1">
    <citation type="submission" date="2013-09" db="EMBL/GenBank/DDBJ databases">
        <title>Corchorus capsularis genome sequencing.</title>
        <authorList>
            <person name="Alam M."/>
            <person name="Haque M.S."/>
            <person name="Islam M.S."/>
            <person name="Emdad E.M."/>
            <person name="Islam M.M."/>
            <person name="Ahmed B."/>
            <person name="Halim A."/>
            <person name="Hossen Q.M.M."/>
            <person name="Hossain M.Z."/>
            <person name="Ahmed R."/>
            <person name="Khan M.M."/>
            <person name="Islam R."/>
            <person name="Rashid M.M."/>
            <person name="Khan S.A."/>
            <person name="Rahman M.S."/>
            <person name="Alam M."/>
        </authorList>
    </citation>
    <scope>NUCLEOTIDE SEQUENCE [LARGE SCALE GENOMIC DNA]</scope>
    <source>
        <strain evidence="6">cv. CVL-1</strain>
        <tissue evidence="5">Whole seedling</tissue>
    </source>
</reference>
<dbReference type="CDD" id="cd00200">
    <property type="entry name" value="WD40"/>
    <property type="match status" value="1"/>
</dbReference>
<protein>
    <recommendedName>
        <fullName evidence="7">LisH domain-containing protein</fullName>
    </recommendedName>
</protein>
<keyword evidence="6" id="KW-1185">Reference proteome</keyword>
<dbReference type="InterPro" id="IPR015943">
    <property type="entry name" value="WD40/YVTN_repeat-like_dom_sf"/>
</dbReference>
<dbReference type="Pfam" id="PF00400">
    <property type="entry name" value="WD40"/>
    <property type="match status" value="5"/>
</dbReference>
<organism evidence="5 6">
    <name type="scientific">Corchorus capsularis</name>
    <name type="common">Jute</name>
    <dbReference type="NCBI Taxonomy" id="210143"/>
    <lineage>
        <taxon>Eukaryota</taxon>
        <taxon>Viridiplantae</taxon>
        <taxon>Streptophyta</taxon>
        <taxon>Embryophyta</taxon>
        <taxon>Tracheophyta</taxon>
        <taxon>Spermatophyta</taxon>
        <taxon>Magnoliopsida</taxon>
        <taxon>eudicotyledons</taxon>
        <taxon>Gunneridae</taxon>
        <taxon>Pentapetalae</taxon>
        <taxon>rosids</taxon>
        <taxon>malvids</taxon>
        <taxon>Malvales</taxon>
        <taxon>Malvaceae</taxon>
        <taxon>Grewioideae</taxon>
        <taxon>Apeibeae</taxon>
        <taxon>Corchorus</taxon>
    </lineage>
</organism>
<evidence type="ECO:0000313" key="5">
    <source>
        <dbReference type="EMBL" id="OMO76388.1"/>
    </source>
</evidence>
<dbReference type="PROSITE" id="PS00678">
    <property type="entry name" value="WD_REPEATS_1"/>
    <property type="match status" value="1"/>
</dbReference>
<dbReference type="PROSITE" id="PS50294">
    <property type="entry name" value="WD_REPEATS_REGION"/>
    <property type="match status" value="2"/>
</dbReference>
<dbReference type="PANTHER" id="PTHR44376">
    <property type="entry name" value="TRANSCRIPTIONAL REGULATOR OF FILAMENTOUS GROWTH FLO8"/>
    <property type="match status" value="1"/>
</dbReference>